<evidence type="ECO:0000256" key="10">
    <source>
        <dbReference type="ARBA" id="ARBA00023027"/>
    </source>
</evidence>
<dbReference type="GO" id="GO:0008652">
    <property type="term" value="P:amino acid biosynthetic process"/>
    <property type="evidence" value="ECO:0007669"/>
    <property type="project" value="UniProtKB-KW"/>
</dbReference>
<dbReference type="GO" id="GO:0046872">
    <property type="term" value="F:metal ion binding"/>
    <property type="evidence" value="ECO:0007669"/>
    <property type="project" value="UniProtKB-KW"/>
</dbReference>
<name>A0A821TT72_9BILA</name>
<protein>
    <recommendedName>
        <fullName evidence="5">3-dehydroquinate synthase</fullName>
        <ecNumber evidence="5">4.2.3.4</ecNumber>
    </recommendedName>
</protein>
<keyword evidence="10" id="KW-0520">NAD</keyword>
<evidence type="ECO:0000256" key="4">
    <source>
        <dbReference type="ARBA" id="ARBA00004661"/>
    </source>
</evidence>
<keyword evidence="7" id="KW-0479">Metal-binding</keyword>
<evidence type="ECO:0000259" key="14">
    <source>
        <dbReference type="Pfam" id="PF24621"/>
    </source>
</evidence>
<evidence type="ECO:0000256" key="2">
    <source>
        <dbReference type="ARBA" id="ARBA00001911"/>
    </source>
</evidence>
<dbReference type="Pfam" id="PF01761">
    <property type="entry name" value="DHQ_synthase"/>
    <property type="match status" value="1"/>
</dbReference>
<evidence type="ECO:0000313" key="16">
    <source>
        <dbReference type="Proteomes" id="UP000663838"/>
    </source>
</evidence>
<dbReference type="Pfam" id="PF24621">
    <property type="entry name" value="DHQS_C"/>
    <property type="match status" value="1"/>
</dbReference>
<comment type="pathway">
    <text evidence="4">Metabolic intermediate biosynthesis; chorismate biosynthesis; chorismate from D-erythrose 4-phosphate and phosphoenolpyruvate: step 2/7.</text>
</comment>
<evidence type="ECO:0000256" key="7">
    <source>
        <dbReference type="ARBA" id="ARBA00022723"/>
    </source>
</evidence>
<reference evidence="15" key="1">
    <citation type="submission" date="2021-02" db="EMBL/GenBank/DDBJ databases">
        <authorList>
            <person name="Nowell W R."/>
        </authorList>
    </citation>
    <scope>NUCLEOTIDE SEQUENCE</scope>
</reference>
<evidence type="ECO:0000256" key="11">
    <source>
        <dbReference type="ARBA" id="ARBA00023141"/>
    </source>
</evidence>
<dbReference type="PANTHER" id="PTHR43622">
    <property type="entry name" value="3-DEHYDROQUINATE SYNTHASE"/>
    <property type="match status" value="1"/>
</dbReference>
<proteinExistence type="predicted"/>
<comment type="cofactor">
    <cofactor evidence="3">
        <name>Zn(2+)</name>
        <dbReference type="ChEBI" id="CHEBI:29105"/>
    </cofactor>
</comment>
<evidence type="ECO:0000256" key="3">
    <source>
        <dbReference type="ARBA" id="ARBA00001947"/>
    </source>
</evidence>
<gene>
    <name evidence="15" type="ORF">TOA249_LOCUS29138</name>
</gene>
<dbReference type="GO" id="GO:0005737">
    <property type="term" value="C:cytoplasm"/>
    <property type="evidence" value="ECO:0007669"/>
    <property type="project" value="InterPro"/>
</dbReference>
<dbReference type="Gene3D" id="3.40.50.1970">
    <property type="match status" value="1"/>
</dbReference>
<feature type="domain" description="3-dehydroquinate synthase N-terminal" evidence="13">
    <location>
        <begin position="71"/>
        <end position="183"/>
    </location>
</feature>
<dbReference type="InterPro" id="IPR056179">
    <property type="entry name" value="DHQS_C"/>
</dbReference>
<dbReference type="EC" id="4.2.3.4" evidence="5"/>
<keyword evidence="9" id="KW-0862">Zinc</keyword>
<keyword evidence="8" id="KW-0547">Nucleotide-binding</keyword>
<dbReference type="EMBL" id="CAJOBS010004337">
    <property type="protein sequence ID" value="CAF4879408.1"/>
    <property type="molecule type" value="Genomic_DNA"/>
</dbReference>
<keyword evidence="11" id="KW-0057">Aromatic amino acid biosynthesis</keyword>
<evidence type="ECO:0000256" key="9">
    <source>
        <dbReference type="ARBA" id="ARBA00022833"/>
    </source>
</evidence>
<keyword evidence="6" id="KW-0028">Amino-acid biosynthesis</keyword>
<dbReference type="CDD" id="cd08195">
    <property type="entry name" value="DHQS"/>
    <property type="match status" value="1"/>
</dbReference>
<evidence type="ECO:0000313" key="15">
    <source>
        <dbReference type="EMBL" id="CAF4879408.1"/>
    </source>
</evidence>
<dbReference type="GO" id="GO:0003856">
    <property type="term" value="F:3-dehydroquinate synthase activity"/>
    <property type="evidence" value="ECO:0007669"/>
    <property type="project" value="UniProtKB-EC"/>
</dbReference>
<evidence type="ECO:0000256" key="8">
    <source>
        <dbReference type="ARBA" id="ARBA00022741"/>
    </source>
</evidence>
<dbReference type="PANTHER" id="PTHR43622:SF7">
    <property type="entry name" value="3-DEHYDROQUINATE SYNTHASE, CHLOROPLASTIC"/>
    <property type="match status" value="1"/>
</dbReference>
<evidence type="ECO:0000256" key="5">
    <source>
        <dbReference type="ARBA" id="ARBA00013031"/>
    </source>
</evidence>
<dbReference type="AlphaFoldDB" id="A0A821TT72"/>
<evidence type="ECO:0000256" key="12">
    <source>
        <dbReference type="ARBA" id="ARBA00023239"/>
    </source>
</evidence>
<dbReference type="InterPro" id="IPR050071">
    <property type="entry name" value="Dehydroquinate_synthase"/>
</dbReference>
<sequence>METKIYPPISMISYNIHIVSGPLVDVARIVTELGIMHKYVLITDSNVFKIYGEMMLSNFKLLHDTIEIIVYTIPVGESSKSREMKAYIEDFMFQNNCGRDTMILALGGGVVGDLSGFVAAAYMRGIPYVQIPTTFLAMVDSSIGNKTGINTACGKNLLGSFHNPKAVVIDVALLQSLPRRELINGLVESIKAGLIADEYLFRLIESNVTRILLKNDVDVLNDIIYRSVKIKVNIVLQDEKEIGLRSILNFGHSIGHAIEALVNGKLLHGECVAIGMMKEAKLAINRGYLNDSSSNVLHRLGRLLQSLELPVDIPAQLSVRDLLEKIGIDKKNKNGQKQLVMLADIGSTQSKPGYTFSVDDGDLIDILSPCASFVHDSAAKSTSDASNDNEPSNEVRIFGSTVGKGISKIVALSCKNRYGTKPSKDLPSGSQENRLDVPKKTQVCQQTVSENAINNFTANFYP</sequence>
<comment type="catalytic activity">
    <reaction evidence="1">
        <text>7-phospho-2-dehydro-3-deoxy-D-arabino-heptonate = 3-dehydroquinate + phosphate</text>
        <dbReference type="Rhea" id="RHEA:21968"/>
        <dbReference type="ChEBI" id="CHEBI:32364"/>
        <dbReference type="ChEBI" id="CHEBI:43474"/>
        <dbReference type="ChEBI" id="CHEBI:58394"/>
        <dbReference type="EC" id="4.2.3.4"/>
    </reaction>
</comment>
<dbReference type="SUPFAM" id="SSF56796">
    <property type="entry name" value="Dehydroquinate synthase-like"/>
    <property type="match status" value="1"/>
</dbReference>
<dbReference type="Gene3D" id="1.20.1090.10">
    <property type="entry name" value="Dehydroquinate synthase-like - alpha domain"/>
    <property type="match status" value="1"/>
</dbReference>
<evidence type="ECO:0000256" key="6">
    <source>
        <dbReference type="ARBA" id="ARBA00022605"/>
    </source>
</evidence>
<keyword evidence="12" id="KW-0456">Lyase</keyword>
<dbReference type="GO" id="GO:0000166">
    <property type="term" value="F:nucleotide binding"/>
    <property type="evidence" value="ECO:0007669"/>
    <property type="project" value="UniProtKB-KW"/>
</dbReference>
<evidence type="ECO:0000256" key="1">
    <source>
        <dbReference type="ARBA" id="ARBA00001393"/>
    </source>
</evidence>
<evidence type="ECO:0000259" key="13">
    <source>
        <dbReference type="Pfam" id="PF01761"/>
    </source>
</evidence>
<dbReference type="FunFam" id="3.40.50.1970:FF:000007">
    <property type="entry name" value="Pentafunctional AROM polypeptide"/>
    <property type="match status" value="1"/>
</dbReference>
<comment type="cofactor">
    <cofactor evidence="2">
        <name>NAD(+)</name>
        <dbReference type="ChEBI" id="CHEBI:57540"/>
    </cofactor>
</comment>
<organism evidence="15 16">
    <name type="scientific">Rotaria socialis</name>
    <dbReference type="NCBI Taxonomy" id="392032"/>
    <lineage>
        <taxon>Eukaryota</taxon>
        <taxon>Metazoa</taxon>
        <taxon>Spiralia</taxon>
        <taxon>Gnathifera</taxon>
        <taxon>Rotifera</taxon>
        <taxon>Eurotatoria</taxon>
        <taxon>Bdelloidea</taxon>
        <taxon>Philodinida</taxon>
        <taxon>Philodinidae</taxon>
        <taxon>Rotaria</taxon>
    </lineage>
</organism>
<accession>A0A821TT72</accession>
<dbReference type="Proteomes" id="UP000663838">
    <property type="component" value="Unassembled WGS sequence"/>
</dbReference>
<dbReference type="GO" id="GO:0009073">
    <property type="term" value="P:aromatic amino acid family biosynthetic process"/>
    <property type="evidence" value="ECO:0007669"/>
    <property type="project" value="UniProtKB-KW"/>
</dbReference>
<feature type="domain" description="3-dehydroquinate synthase C-terminal" evidence="14">
    <location>
        <begin position="185"/>
        <end position="332"/>
    </location>
</feature>
<dbReference type="NCBIfam" id="TIGR01357">
    <property type="entry name" value="aroB"/>
    <property type="match status" value="1"/>
</dbReference>
<dbReference type="InterPro" id="IPR030960">
    <property type="entry name" value="DHQS/DOIS_N"/>
</dbReference>
<dbReference type="InterPro" id="IPR016037">
    <property type="entry name" value="DHQ_synth_AroB"/>
</dbReference>
<comment type="caution">
    <text evidence="15">The sequence shown here is derived from an EMBL/GenBank/DDBJ whole genome shotgun (WGS) entry which is preliminary data.</text>
</comment>